<evidence type="ECO:0000256" key="3">
    <source>
        <dbReference type="ARBA" id="ARBA00022777"/>
    </source>
</evidence>
<keyword evidence="2 5" id="KW-0547">Nucleotide-binding</keyword>
<dbReference type="GO" id="GO:0005524">
    <property type="term" value="F:ATP binding"/>
    <property type="evidence" value="ECO:0007669"/>
    <property type="project" value="UniProtKB-UniRule"/>
</dbReference>
<dbReference type="RefSeq" id="WP_206581424.1">
    <property type="nucleotide sequence ID" value="NZ_JAFJZZ010000001.1"/>
</dbReference>
<feature type="binding site" evidence="5">
    <location>
        <position position="392"/>
    </location>
    <ligand>
        <name>ATP</name>
        <dbReference type="ChEBI" id="CHEBI:30616"/>
    </ligand>
</feature>
<evidence type="ECO:0000256" key="4">
    <source>
        <dbReference type="ARBA" id="ARBA00022840"/>
    </source>
</evidence>
<dbReference type="PROSITE" id="PS00107">
    <property type="entry name" value="PROTEIN_KINASE_ATP"/>
    <property type="match status" value="1"/>
</dbReference>
<dbReference type="EMBL" id="JAFJZZ010000001">
    <property type="protein sequence ID" value="MBN7772636.1"/>
    <property type="molecule type" value="Genomic_DNA"/>
</dbReference>
<evidence type="ECO:0000256" key="1">
    <source>
        <dbReference type="ARBA" id="ARBA00022679"/>
    </source>
</evidence>
<evidence type="ECO:0000259" key="6">
    <source>
        <dbReference type="PROSITE" id="PS50011"/>
    </source>
</evidence>
<keyword evidence="1" id="KW-0808">Transferase</keyword>
<dbReference type="PANTHER" id="PTHR11042">
    <property type="entry name" value="EUKARYOTIC TRANSLATION INITIATION FACTOR 2-ALPHA KINASE EIF2-ALPHA KINASE -RELATED"/>
    <property type="match status" value="1"/>
</dbReference>
<dbReference type="PROSITE" id="PS50011">
    <property type="entry name" value="PROTEIN_KINASE_DOM"/>
    <property type="match status" value="1"/>
</dbReference>
<organism evidence="7 8">
    <name type="scientific">Clostridium aminobutyricum</name>
    <dbReference type="NCBI Taxonomy" id="33953"/>
    <lineage>
        <taxon>Bacteria</taxon>
        <taxon>Bacillati</taxon>
        <taxon>Bacillota</taxon>
        <taxon>Clostridia</taxon>
        <taxon>Eubacteriales</taxon>
        <taxon>Clostridiaceae</taxon>
        <taxon>Clostridium</taxon>
    </lineage>
</organism>
<dbReference type="Gene3D" id="1.10.510.10">
    <property type="entry name" value="Transferase(Phosphotransferase) domain 1"/>
    <property type="match status" value="1"/>
</dbReference>
<evidence type="ECO:0000313" key="7">
    <source>
        <dbReference type="EMBL" id="MBN7772636.1"/>
    </source>
</evidence>
<dbReference type="SUPFAM" id="SSF56112">
    <property type="entry name" value="Protein kinase-like (PK-like)"/>
    <property type="match status" value="1"/>
</dbReference>
<gene>
    <name evidence="7" type="ORF">JYB65_04610</name>
</gene>
<dbReference type="Pfam" id="PF00069">
    <property type="entry name" value="Pkinase"/>
    <property type="match status" value="1"/>
</dbReference>
<keyword evidence="8" id="KW-1185">Reference proteome</keyword>
<keyword evidence="7" id="KW-0723">Serine/threonine-protein kinase</keyword>
<dbReference type="InterPro" id="IPR000719">
    <property type="entry name" value="Prot_kinase_dom"/>
</dbReference>
<dbReference type="Proteomes" id="UP000664545">
    <property type="component" value="Unassembled WGS sequence"/>
</dbReference>
<dbReference type="CDD" id="cd14014">
    <property type="entry name" value="STKc_PknB_like"/>
    <property type="match status" value="1"/>
</dbReference>
<reference evidence="7" key="1">
    <citation type="submission" date="2021-02" db="EMBL/GenBank/DDBJ databases">
        <title>Abyssanaerobacter marinus gen.nov., sp., nov, anaerobic bacterium isolated from the Onnuri vent field of Indian Ocean and suggestion of Mogibacteriaceae fam. nov., and proposal of reclassification of ambiguous this family's genus member.</title>
        <authorList>
            <person name="Kim Y.J."/>
            <person name="Yang J.-A."/>
        </authorList>
    </citation>
    <scope>NUCLEOTIDE SEQUENCE</scope>
    <source>
        <strain evidence="7">DSM 2634</strain>
    </source>
</reference>
<comment type="caution">
    <text evidence="7">The sequence shown here is derived from an EMBL/GenBank/DDBJ whole genome shotgun (WGS) entry which is preliminary data.</text>
</comment>
<dbReference type="GO" id="GO:0005737">
    <property type="term" value="C:cytoplasm"/>
    <property type="evidence" value="ECO:0007669"/>
    <property type="project" value="TreeGrafter"/>
</dbReference>
<dbReference type="GO" id="GO:0004674">
    <property type="term" value="F:protein serine/threonine kinase activity"/>
    <property type="evidence" value="ECO:0007669"/>
    <property type="project" value="UniProtKB-KW"/>
</dbReference>
<name>A0A939D7P8_CLOAM</name>
<dbReference type="InterPro" id="IPR050339">
    <property type="entry name" value="CC_SR_Kinase"/>
</dbReference>
<feature type="domain" description="Protein kinase" evidence="6">
    <location>
        <begin position="363"/>
        <end position="636"/>
    </location>
</feature>
<accession>A0A939D7P8</accession>
<protein>
    <submittedName>
        <fullName evidence="7">Serine/threonine protein kinase</fullName>
    </submittedName>
</protein>
<dbReference type="InterPro" id="IPR011009">
    <property type="entry name" value="Kinase-like_dom_sf"/>
</dbReference>
<keyword evidence="3 7" id="KW-0418">Kinase</keyword>
<keyword evidence="4 5" id="KW-0067">ATP-binding</keyword>
<dbReference type="InterPro" id="IPR017441">
    <property type="entry name" value="Protein_kinase_ATP_BS"/>
</dbReference>
<evidence type="ECO:0000256" key="2">
    <source>
        <dbReference type="ARBA" id="ARBA00022741"/>
    </source>
</evidence>
<dbReference type="AlphaFoldDB" id="A0A939D7P8"/>
<proteinExistence type="predicted"/>
<sequence length="636" mass="73734">MILEHIFTIDERLVGIKVNKIYKPEYRFPVEMLVTGEKFNDVEVTLNKPHGKRLIMESILKLLKKGPKQYNTLVNQGLQQFSWTDLNDSLEILLLDGIIQITFKNKNPRKAIDWLPKIVQLDSNAAGSFLEEKPSIDCEFEELKNSVANLIIDTESPLKRYVLRWLEEKAIVEQSGIVIADYTSFRKYKSIVLIVAHYINLKEYGEKLPLRYLSNQIWGQPGLLSTYKNEIILSADITLDELDEVLLPDINATLYTPLILISPVEELKNLTSKFFEPENSQDILLFSVNEMNSYVQKIIEIIGNSQNESLNAFLKDYYTLNKIFSEDNDKGSQLSALNNFNNSINALKKEILKTGQIRYQFEMIILEEIGSGSFSRVYKVFDSESKKIVACKVLFPRSYFKQVYGNDGDEYILRFKREVRLLTKELHHRNIIDVEKIQLEGSPFWFTMPLASFSLEKWIKDNRQASEEQRMEIFNQIISGVKYLHEQDKYHRDLSPKNILLYEINNQLEVKIADFGLAKDPQSLSFFTGLSKKGYGQVNFTDPEQLNSLARSTHLSDIYSLGALLYYLLSGKLPKKRFYVSVVCQSVVMKAMDIRSKRYQTVHDFENDLKGCMELVKKTKLYVPLIILNLLFVWRA</sequence>
<evidence type="ECO:0000256" key="5">
    <source>
        <dbReference type="PROSITE-ProRule" id="PRU10141"/>
    </source>
</evidence>
<evidence type="ECO:0000313" key="8">
    <source>
        <dbReference type="Proteomes" id="UP000664545"/>
    </source>
</evidence>